<dbReference type="Proteomes" id="UP001595191">
    <property type="component" value="Unassembled WGS sequence"/>
</dbReference>
<protein>
    <submittedName>
        <fullName evidence="1">DUF4199 domain-containing protein</fullName>
    </submittedName>
</protein>
<evidence type="ECO:0000313" key="2">
    <source>
        <dbReference type="Proteomes" id="UP001595191"/>
    </source>
</evidence>
<name>A0ACC7LP93_9FLAO</name>
<reference evidence="1" key="1">
    <citation type="submission" date="2024-09" db="EMBL/GenBank/DDBJ databases">
        <authorList>
            <person name="Liu J."/>
        </authorList>
    </citation>
    <scope>NUCLEOTIDE SEQUENCE</scope>
    <source>
        <strain evidence="1">NBU2967</strain>
    </source>
</reference>
<sequence>MEETQPKTGKFALTYGGILGGIGIVFSLMLYSMDMHYQGGMMVLGVSVLLTLAAIVVGLMQFKKANNGYMSFGQGMKVGVGICLIAGIIGLVFNQLMMNVIDPDMMTKAIEFQKGQLLQSSNMTPDQIDAQIEAQQKFMTPSMQIVFGLLYVIISGFILSLVPALILKKTEKS</sequence>
<organism evidence="1 2">
    <name type="scientific">Meishania litoralis</name>
    <dbReference type="NCBI Taxonomy" id="3434685"/>
    <lineage>
        <taxon>Bacteria</taxon>
        <taxon>Pseudomonadati</taxon>
        <taxon>Bacteroidota</taxon>
        <taxon>Flavobacteriia</taxon>
        <taxon>Flavobacteriales</taxon>
        <taxon>Flavobacteriaceae</taxon>
        <taxon>Meishania</taxon>
    </lineage>
</organism>
<accession>A0ACC7LP93</accession>
<gene>
    <name evidence="1" type="ORF">ACEZ3G_16600</name>
</gene>
<proteinExistence type="predicted"/>
<evidence type="ECO:0000313" key="1">
    <source>
        <dbReference type="EMBL" id="MFH6605109.1"/>
    </source>
</evidence>
<keyword evidence="2" id="KW-1185">Reference proteome</keyword>
<comment type="caution">
    <text evidence="1">The sequence shown here is derived from an EMBL/GenBank/DDBJ whole genome shotgun (WGS) entry which is preliminary data.</text>
</comment>
<dbReference type="EMBL" id="JBHFPV010000007">
    <property type="protein sequence ID" value="MFH6605109.1"/>
    <property type="molecule type" value="Genomic_DNA"/>
</dbReference>